<name>A0A8H4QK24_9AGAR</name>
<protein>
    <recommendedName>
        <fullName evidence="5">Protein YAE1</fullName>
    </recommendedName>
    <alternativeName>
        <fullName evidence="4">Protein yae1</fullName>
    </alternativeName>
</protein>
<reference evidence="9 10" key="1">
    <citation type="submission" date="2019-12" db="EMBL/GenBank/DDBJ databases">
        <authorList>
            <person name="Floudas D."/>
            <person name="Bentzer J."/>
            <person name="Ahren D."/>
            <person name="Johansson T."/>
            <person name="Persson P."/>
            <person name="Tunlid A."/>
        </authorList>
    </citation>
    <scope>NUCLEOTIDE SEQUENCE [LARGE SCALE GENOMIC DNA]</scope>
    <source>
        <strain evidence="9 10">CBS 102.39</strain>
    </source>
</reference>
<dbReference type="InterPro" id="IPR038881">
    <property type="entry name" value="Yae1-like"/>
</dbReference>
<feature type="domain" description="Essential protein Yae1 N-terminal" evidence="8">
    <location>
        <begin position="30"/>
        <end position="68"/>
    </location>
</feature>
<dbReference type="AlphaFoldDB" id="A0A8H4QK24"/>
<comment type="subcellular location">
    <subcellularLocation>
        <location evidence="2">Cytoplasm</location>
    </subcellularLocation>
    <subcellularLocation>
        <location evidence="1">Nucleus</location>
    </subcellularLocation>
</comment>
<evidence type="ECO:0000256" key="5">
    <source>
        <dbReference type="ARBA" id="ARBA00018400"/>
    </source>
</evidence>
<keyword evidence="6" id="KW-0963">Cytoplasm</keyword>
<dbReference type="Pfam" id="PF09811">
    <property type="entry name" value="Yae1_N"/>
    <property type="match status" value="1"/>
</dbReference>
<evidence type="ECO:0000256" key="2">
    <source>
        <dbReference type="ARBA" id="ARBA00004496"/>
    </source>
</evidence>
<evidence type="ECO:0000259" key="8">
    <source>
        <dbReference type="Pfam" id="PF09811"/>
    </source>
</evidence>
<dbReference type="PANTHER" id="PTHR18829">
    <property type="entry name" value="PROTEIN YAE1 HOMOLOG"/>
    <property type="match status" value="1"/>
</dbReference>
<proteinExistence type="inferred from homology"/>
<comment type="similarity">
    <text evidence="3">Belongs to the YAE1 family.</text>
</comment>
<comment type="caution">
    <text evidence="9">The sequence shown here is derived from an EMBL/GenBank/DDBJ whole genome shotgun (WGS) entry which is preliminary data.</text>
</comment>
<evidence type="ECO:0000256" key="1">
    <source>
        <dbReference type="ARBA" id="ARBA00004123"/>
    </source>
</evidence>
<evidence type="ECO:0000256" key="4">
    <source>
        <dbReference type="ARBA" id="ARBA00017286"/>
    </source>
</evidence>
<dbReference type="EMBL" id="JAACJL010000057">
    <property type="protein sequence ID" value="KAF4612339.1"/>
    <property type="molecule type" value="Genomic_DNA"/>
</dbReference>
<evidence type="ECO:0000313" key="9">
    <source>
        <dbReference type="EMBL" id="KAF4612339.1"/>
    </source>
</evidence>
<organism evidence="9 10">
    <name type="scientific">Agrocybe pediades</name>
    <dbReference type="NCBI Taxonomy" id="84607"/>
    <lineage>
        <taxon>Eukaryota</taxon>
        <taxon>Fungi</taxon>
        <taxon>Dikarya</taxon>
        <taxon>Basidiomycota</taxon>
        <taxon>Agaricomycotina</taxon>
        <taxon>Agaricomycetes</taxon>
        <taxon>Agaricomycetidae</taxon>
        <taxon>Agaricales</taxon>
        <taxon>Agaricineae</taxon>
        <taxon>Strophariaceae</taxon>
        <taxon>Agrocybe</taxon>
    </lineage>
</organism>
<accession>A0A8H4QK24</accession>
<dbReference type="PANTHER" id="PTHR18829:SF0">
    <property type="entry name" value="PROTEIN YAE1 HOMOLOG"/>
    <property type="match status" value="1"/>
</dbReference>
<evidence type="ECO:0000313" key="10">
    <source>
        <dbReference type="Proteomes" id="UP000521872"/>
    </source>
</evidence>
<evidence type="ECO:0000256" key="7">
    <source>
        <dbReference type="ARBA" id="ARBA00023242"/>
    </source>
</evidence>
<keyword evidence="7" id="KW-0539">Nucleus</keyword>
<sequence length="187" mass="20634">MDSPWDENPDESNVREVEWAKISSEFSNVGYREGIIAGKEAASQEGFDIGYATVGVPIGRELGILRGISSVLLAFLKDAADMGVQEKENLVAEARDISSQLSKVRFSDIMPRDLEAEQHAREHLEAEGETLVENEQIAAKRDIEGLEDMLANLGSAKEARPTVEDVHSLKSRLEVLSIRLGLNVNWT</sequence>
<gene>
    <name evidence="9" type="ORF">D9613_003930</name>
</gene>
<keyword evidence="10" id="KW-1185">Reference proteome</keyword>
<dbReference type="GO" id="GO:0005737">
    <property type="term" value="C:cytoplasm"/>
    <property type="evidence" value="ECO:0007669"/>
    <property type="project" value="UniProtKB-SubCell"/>
</dbReference>
<dbReference type="InterPro" id="IPR019191">
    <property type="entry name" value="Essential_protein_Yae1_N"/>
</dbReference>
<dbReference type="GO" id="GO:0005634">
    <property type="term" value="C:nucleus"/>
    <property type="evidence" value="ECO:0007669"/>
    <property type="project" value="UniProtKB-SubCell"/>
</dbReference>
<evidence type="ECO:0000256" key="3">
    <source>
        <dbReference type="ARBA" id="ARBA00007096"/>
    </source>
</evidence>
<dbReference type="Proteomes" id="UP000521872">
    <property type="component" value="Unassembled WGS sequence"/>
</dbReference>
<evidence type="ECO:0000256" key="6">
    <source>
        <dbReference type="ARBA" id="ARBA00022490"/>
    </source>
</evidence>